<organism evidence="5 6">
    <name type="scientific">Clostridioides difficile (strain CD196)</name>
    <name type="common">Peptoclostridium difficile</name>
    <dbReference type="NCBI Taxonomy" id="645462"/>
    <lineage>
        <taxon>Bacteria</taxon>
        <taxon>Bacillati</taxon>
        <taxon>Bacillota</taxon>
        <taxon>Clostridia</taxon>
        <taxon>Peptostreptococcales</taxon>
        <taxon>Peptostreptococcaceae</taxon>
        <taxon>Clostridioides</taxon>
    </lineage>
</organism>
<dbReference type="PANTHER" id="PTHR35936:SF19">
    <property type="entry name" value="AMINO-ACID-BINDING PROTEIN YXEM-RELATED"/>
    <property type="match status" value="1"/>
</dbReference>
<evidence type="ECO:0000313" key="5">
    <source>
        <dbReference type="EMBL" id="CBA63913.1"/>
    </source>
</evidence>
<dbReference type="EMBL" id="FN538970">
    <property type="protein sequence ID" value="CBA63913.1"/>
    <property type="molecule type" value="Genomic_DNA"/>
</dbReference>
<proteinExistence type="predicted"/>
<dbReference type="PROSITE" id="PS51257">
    <property type="entry name" value="PROKAR_LIPOPROTEIN"/>
    <property type="match status" value="1"/>
</dbReference>
<evidence type="ECO:0000313" key="6">
    <source>
        <dbReference type="Proteomes" id="UP000002068"/>
    </source>
</evidence>
<dbReference type="KEGG" id="cdc:CD196_2040"/>
<feature type="domain" description="Ionotropic glutamate receptor C-terminal" evidence="4">
    <location>
        <begin position="34"/>
        <end position="258"/>
    </location>
</feature>
<gene>
    <name evidence="5" type="ordered locus">CD196_2040</name>
</gene>
<feature type="chain" id="PRO_5002616120" evidence="2">
    <location>
        <begin position="25"/>
        <end position="267"/>
    </location>
</feature>
<accession>A0A0H3N3K6</accession>
<evidence type="ECO:0000259" key="3">
    <source>
        <dbReference type="SMART" id="SM00062"/>
    </source>
</evidence>
<dbReference type="SUPFAM" id="SSF53850">
    <property type="entry name" value="Periplasmic binding protein-like II"/>
    <property type="match status" value="1"/>
</dbReference>
<dbReference type="SMART" id="SM00079">
    <property type="entry name" value="PBPe"/>
    <property type="match status" value="1"/>
</dbReference>
<feature type="domain" description="Solute-binding protein family 3/N-terminal" evidence="3">
    <location>
        <begin position="34"/>
        <end position="259"/>
    </location>
</feature>
<dbReference type="Gene3D" id="3.40.190.10">
    <property type="entry name" value="Periplasmic binding protein-like II"/>
    <property type="match status" value="2"/>
</dbReference>
<dbReference type="SMART" id="SM00062">
    <property type="entry name" value="PBPb"/>
    <property type="match status" value="1"/>
</dbReference>
<evidence type="ECO:0000256" key="1">
    <source>
        <dbReference type="ARBA" id="ARBA00022729"/>
    </source>
</evidence>
<dbReference type="GO" id="GO:0015276">
    <property type="term" value="F:ligand-gated monoatomic ion channel activity"/>
    <property type="evidence" value="ECO:0007669"/>
    <property type="project" value="InterPro"/>
</dbReference>
<reference evidence="5 6" key="1">
    <citation type="journal article" date="2009" name="Genome Biol.">
        <title>Comparative genome and phenotypic analysis of Clostridium difficile 027 strains provides insight into the evolution of a hypervirulent bacterium.</title>
        <authorList>
            <person name="Stabler R.A."/>
            <person name="He M."/>
            <person name="Dawson L."/>
            <person name="Martin M."/>
            <person name="Valiente E."/>
            <person name="Corton C."/>
            <person name="Lawley T.D."/>
            <person name="Sebaihia M."/>
            <person name="Quail M.A."/>
            <person name="Rose G."/>
            <person name="Gerding D.N."/>
            <person name="Gibert M."/>
            <person name="Popoff M.R."/>
            <person name="Parkhill J."/>
            <person name="Dougan G."/>
            <person name="Wren B.W."/>
        </authorList>
    </citation>
    <scope>NUCLEOTIDE SEQUENCE [LARGE SCALE GENOMIC DNA]</scope>
    <source>
        <strain evidence="5 6">CD196</strain>
    </source>
</reference>
<name>A0A0H3N3K6_CLODC</name>
<dbReference type="Proteomes" id="UP000002068">
    <property type="component" value="Chromosome"/>
</dbReference>
<keyword evidence="1 2" id="KW-0732">Signal</keyword>
<dbReference type="Pfam" id="PF00497">
    <property type="entry name" value="SBP_bac_3"/>
    <property type="match status" value="1"/>
</dbReference>
<dbReference type="InterPro" id="IPR001320">
    <property type="entry name" value="Iontro_rcpt_C"/>
</dbReference>
<dbReference type="GO" id="GO:0016020">
    <property type="term" value="C:membrane"/>
    <property type="evidence" value="ECO:0007669"/>
    <property type="project" value="InterPro"/>
</dbReference>
<dbReference type="InterPro" id="IPR001638">
    <property type="entry name" value="Solute-binding_3/MltF_N"/>
</dbReference>
<dbReference type="HOGENOM" id="CLU_019602_18_5_9"/>
<evidence type="ECO:0000259" key="4">
    <source>
        <dbReference type="SMART" id="SM00079"/>
    </source>
</evidence>
<protein>
    <submittedName>
        <fullName evidence="5">Probable amino-acid ABC transporter,substrate-binding protein</fullName>
    </submittedName>
</protein>
<dbReference type="PANTHER" id="PTHR35936">
    <property type="entry name" value="MEMBRANE-BOUND LYTIC MUREIN TRANSGLYCOSYLASE F"/>
    <property type="match status" value="1"/>
</dbReference>
<dbReference type="AlphaFoldDB" id="A0A0H3N3K6"/>
<feature type="signal peptide" evidence="2">
    <location>
        <begin position="1"/>
        <end position="24"/>
    </location>
</feature>
<dbReference type="RefSeq" id="WP_009890355.1">
    <property type="nucleotide sequence ID" value="NC_013315.1"/>
</dbReference>
<sequence length="267" mass="29892">MKKLKLIIMLALVLALLITGCSSGNNKNKEEQKTIRVATSGTYYPFAFKDKDKLKGFEVDFWDEFAKRTNCKVEWVLTDFSGLFGLLEADKADVVSAQLTATPEREKKYAFSDAYNYSGTNIIVREDDTSIKSIDDLVGKKVGVGTGAVANEILKEKYPNDEIKIVNYSSATLKGNYQDLEMGRLDAVVAQDVEALIAIKEQKLNLKMVEPPIQFGACSFAIQKNEKGEKWTKEINEVIEEMHKDGTLTKISEAWLGKDITKEPINE</sequence>
<evidence type="ECO:0000256" key="2">
    <source>
        <dbReference type="SAM" id="SignalP"/>
    </source>
</evidence>